<feature type="region of interest" description="Disordered" evidence="1">
    <location>
        <begin position="15"/>
        <end position="38"/>
    </location>
</feature>
<evidence type="ECO:0000256" key="1">
    <source>
        <dbReference type="SAM" id="MobiDB-lite"/>
    </source>
</evidence>
<proteinExistence type="predicted"/>
<evidence type="ECO:0000313" key="3">
    <source>
        <dbReference type="Proteomes" id="UP000639772"/>
    </source>
</evidence>
<sequence length="107" mass="12109">MSSWPGKLVLYGSKGTMPRGGLTLGPESWPRPGQDAVPEHREGIERRIDLDDGKHRGKQVVCGWSIRIDPTSQWRAAKTTCGKKEYYKKDNLRAPMKDKEESRNLVS</sequence>
<evidence type="ECO:0000313" key="2">
    <source>
        <dbReference type="EMBL" id="KAG0501541.1"/>
    </source>
</evidence>
<reference evidence="2 3" key="1">
    <citation type="journal article" date="2020" name="Nat. Food">
        <title>A phased Vanilla planifolia genome enables genetic improvement of flavour and production.</title>
        <authorList>
            <person name="Hasing T."/>
            <person name="Tang H."/>
            <person name="Brym M."/>
            <person name="Khazi F."/>
            <person name="Huang T."/>
            <person name="Chambers A.H."/>
        </authorList>
    </citation>
    <scope>NUCLEOTIDE SEQUENCE [LARGE SCALE GENOMIC DNA]</scope>
    <source>
        <tissue evidence="2">Leaf</tissue>
    </source>
</reference>
<name>A0A835S818_VANPL</name>
<dbReference type="AlphaFoldDB" id="A0A835S818"/>
<comment type="caution">
    <text evidence="2">The sequence shown here is derived from an EMBL/GenBank/DDBJ whole genome shotgun (WGS) entry which is preliminary data.</text>
</comment>
<dbReference type="Proteomes" id="UP000639772">
    <property type="component" value="Chromosome 1"/>
</dbReference>
<organism evidence="2 3">
    <name type="scientific">Vanilla planifolia</name>
    <name type="common">Vanilla</name>
    <dbReference type="NCBI Taxonomy" id="51239"/>
    <lineage>
        <taxon>Eukaryota</taxon>
        <taxon>Viridiplantae</taxon>
        <taxon>Streptophyta</taxon>
        <taxon>Embryophyta</taxon>
        <taxon>Tracheophyta</taxon>
        <taxon>Spermatophyta</taxon>
        <taxon>Magnoliopsida</taxon>
        <taxon>Liliopsida</taxon>
        <taxon>Asparagales</taxon>
        <taxon>Orchidaceae</taxon>
        <taxon>Vanilloideae</taxon>
        <taxon>Vanilleae</taxon>
        <taxon>Vanilla</taxon>
    </lineage>
</organism>
<gene>
    <name evidence="2" type="ORF">HPP92_001613</name>
</gene>
<accession>A0A835S818</accession>
<protein>
    <submittedName>
        <fullName evidence="2">Uncharacterized protein</fullName>
    </submittedName>
</protein>
<dbReference type="EMBL" id="JADCNM010000001">
    <property type="protein sequence ID" value="KAG0501541.1"/>
    <property type="molecule type" value="Genomic_DNA"/>
</dbReference>